<dbReference type="InterPro" id="IPR020846">
    <property type="entry name" value="MFS_dom"/>
</dbReference>
<keyword evidence="5 6" id="KW-0472">Membrane</keyword>
<feature type="domain" description="Major facilitator superfamily (MFS) profile" evidence="7">
    <location>
        <begin position="29"/>
        <end position="402"/>
    </location>
</feature>
<evidence type="ECO:0000256" key="4">
    <source>
        <dbReference type="ARBA" id="ARBA00022989"/>
    </source>
</evidence>
<dbReference type="PANTHER" id="PTHR43124">
    <property type="entry name" value="PURINE EFFLUX PUMP PBUE"/>
    <property type="match status" value="1"/>
</dbReference>
<feature type="transmembrane region" description="Helical" evidence="6">
    <location>
        <begin position="377"/>
        <end position="398"/>
    </location>
</feature>
<feature type="transmembrane region" description="Helical" evidence="6">
    <location>
        <begin position="290"/>
        <end position="308"/>
    </location>
</feature>
<dbReference type="PROSITE" id="PS50850">
    <property type="entry name" value="MFS"/>
    <property type="match status" value="1"/>
</dbReference>
<reference evidence="8" key="1">
    <citation type="submission" date="2024-06" db="EMBL/GenBank/DDBJ databases">
        <authorList>
            <person name="Coelho C."/>
            <person name="Bento M."/>
            <person name="Garcia E."/>
            <person name="Camelo A."/>
            <person name="Brandao I."/>
            <person name="Espirito Santo C."/>
            <person name="Trovao J."/>
            <person name="Verissimo A."/>
            <person name="Costa J."/>
            <person name="Tiago I."/>
        </authorList>
    </citation>
    <scope>NUCLEOTIDE SEQUENCE</scope>
    <source>
        <strain evidence="8">KWT182</strain>
    </source>
</reference>
<dbReference type="SUPFAM" id="SSF103473">
    <property type="entry name" value="MFS general substrate transporter"/>
    <property type="match status" value="1"/>
</dbReference>
<feature type="transmembrane region" description="Helical" evidence="6">
    <location>
        <begin position="225"/>
        <end position="247"/>
    </location>
</feature>
<dbReference type="InterPro" id="IPR050189">
    <property type="entry name" value="MFS_Efflux_Transporters"/>
</dbReference>
<feature type="transmembrane region" description="Helical" evidence="6">
    <location>
        <begin position="154"/>
        <end position="179"/>
    </location>
</feature>
<dbReference type="InterPro" id="IPR036259">
    <property type="entry name" value="MFS_trans_sf"/>
</dbReference>
<dbReference type="CDD" id="cd17324">
    <property type="entry name" value="MFS_NepI_like"/>
    <property type="match status" value="1"/>
</dbReference>
<dbReference type="AlphaFoldDB" id="A0AAU7QB88"/>
<feature type="transmembrane region" description="Helical" evidence="6">
    <location>
        <begin position="25"/>
        <end position="48"/>
    </location>
</feature>
<name>A0AAU7QB88_9GAMM</name>
<keyword evidence="2" id="KW-1003">Cell membrane</keyword>
<feature type="transmembrane region" description="Helical" evidence="6">
    <location>
        <begin position="120"/>
        <end position="142"/>
    </location>
</feature>
<evidence type="ECO:0000256" key="2">
    <source>
        <dbReference type="ARBA" id="ARBA00022475"/>
    </source>
</evidence>
<evidence type="ECO:0000256" key="1">
    <source>
        <dbReference type="ARBA" id="ARBA00004651"/>
    </source>
</evidence>
<evidence type="ECO:0000256" key="6">
    <source>
        <dbReference type="SAM" id="Phobius"/>
    </source>
</evidence>
<evidence type="ECO:0000256" key="5">
    <source>
        <dbReference type="ARBA" id="ARBA00023136"/>
    </source>
</evidence>
<dbReference type="Pfam" id="PF07690">
    <property type="entry name" value="MFS_1"/>
    <property type="match status" value="1"/>
</dbReference>
<feature type="transmembrane region" description="Helical" evidence="6">
    <location>
        <begin position="314"/>
        <end position="337"/>
    </location>
</feature>
<feature type="transmembrane region" description="Helical" evidence="6">
    <location>
        <begin position="185"/>
        <end position="204"/>
    </location>
</feature>
<dbReference type="GO" id="GO:0005886">
    <property type="term" value="C:plasma membrane"/>
    <property type="evidence" value="ECO:0007669"/>
    <property type="project" value="UniProtKB-SubCell"/>
</dbReference>
<feature type="transmembrane region" description="Helical" evidence="6">
    <location>
        <begin position="95"/>
        <end position="114"/>
    </location>
</feature>
<evidence type="ECO:0000313" key="8">
    <source>
        <dbReference type="EMBL" id="XBS70121.1"/>
    </source>
</evidence>
<keyword evidence="4 6" id="KW-1133">Transmembrane helix</keyword>
<evidence type="ECO:0000256" key="3">
    <source>
        <dbReference type="ARBA" id="ARBA00022692"/>
    </source>
</evidence>
<feature type="transmembrane region" description="Helical" evidence="6">
    <location>
        <begin position="349"/>
        <end position="371"/>
    </location>
</feature>
<protein>
    <submittedName>
        <fullName evidence="8">MFS transporter</fullName>
    </submittedName>
</protein>
<gene>
    <name evidence="8" type="ORF">ABK905_02140</name>
</gene>
<accession>A0AAU7QB88</accession>
<organism evidence="8">
    <name type="scientific">Acerihabitans sp. KWT182</name>
    <dbReference type="NCBI Taxonomy" id="3157919"/>
    <lineage>
        <taxon>Bacteria</taxon>
        <taxon>Pseudomonadati</taxon>
        <taxon>Pseudomonadota</taxon>
        <taxon>Gammaproteobacteria</taxon>
        <taxon>Enterobacterales</taxon>
        <taxon>Pectobacteriaceae</taxon>
        <taxon>Acerihabitans</taxon>
    </lineage>
</organism>
<sequence>MTEKSCIGDDALVCPASPADNERSAAWYAVLSLSVGVFALVTAEFLPASLLTPIAADLGISDGAAGQAVTATALVAAVAGPAVVLGTGKIDRRNVIWGLSVLLVISNLLAAIASNIWELIAARVVLGVALGGVWSLAAAMVLRLVPARFLSRAMMLIFTGVSAATVCAPALGSYLGAIWGWRATFLAAAGIGILGLLSQLLSLPRLQPEAGTGFGTFGILLRRPGIRIGLITVMLAISGHFAGFTYVRPFLEQVPRFDVRTISLVLLAFGIGGFFGNIAGGMVAGRSARLAVALSALLLASMAFCLLADGQSYAVAFIATAGWGFAFGAFPVAIQTWNALAAPEHAETAGALLLTTFQIAIALGAVAGGLLVDSFGAPGAISYSALAVLAGGLAILLFGRGHGQPAA</sequence>
<evidence type="ECO:0000259" key="7">
    <source>
        <dbReference type="PROSITE" id="PS50850"/>
    </source>
</evidence>
<dbReference type="EMBL" id="CP157947">
    <property type="protein sequence ID" value="XBS70121.1"/>
    <property type="molecule type" value="Genomic_DNA"/>
</dbReference>
<feature type="transmembrane region" description="Helical" evidence="6">
    <location>
        <begin position="259"/>
        <end position="278"/>
    </location>
</feature>
<dbReference type="InterPro" id="IPR011701">
    <property type="entry name" value="MFS"/>
</dbReference>
<feature type="transmembrane region" description="Helical" evidence="6">
    <location>
        <begin position="68"/>
        <end position="88"/>
    </location>
</feature>
<keyword evidence="3 6" id="KW-0812">Transmembrane</keyword>
<dbReference type="Gene3D" id="1.20.1250.20">
    <property type="entry name" value="MFS general substrate transporter like domains"/>
    <property type="match status" value="1"/>
</dbReference>
<dbReference type="GO" id="GO:0022857">
    <property type="term" value="F:transmembrane transporter activity"/>
    <property type="evidence" value="ECO:0007669"/>
    <property type="project" value="InterPro"/>
</dbReference>
<dbReference type="PANTHER" id="PTHR43124:SF5">
    <property type="entry name" value="PURINE RIBONUCLEOSIDE EFFLUX PUMP NEPI"/>
    <property type="match status" value="1"/>
</dbReference>
<comment type="subcellular location">
    <subcellularLocation>
        <location evidence="1">Cell membrane</location>
        <topology evidence="1">Multi-pass membrane protein</topology>
    </subcellularLocation>
</comment>
<proteinExistence type="predicted"/>